<proteinExistence type="predicted"/>
<dbReference type="GO" id="GO:0006355">
    <property type="term" value="P:regulation of DNA-templated transcription"/>
    <property type="evidence" value="ECO:0007669"/>
    <property type="project" value="InterPro"/>
</dbReference>
<dbReference type="EMBL" id="LTAY01000088">
    <property type="protein sequence ID" value="OPX46477.1"/>
    <property type="molecule type" value="Genomic_DNA"/>
</dbReference>
<comment type="caution">
    <text evidence="1">The sequence shown here is derived from an EMBL/GenBank/DDBJ whole genome shotgun (WGS) entry which is preliminary data.</text>
</comment>
<gene>
    <name evidence="1" type="ORF">CLTHE_28640</name>
</gene>
<evidence type="ECO:0008006" key="3">
    <source>
        <dbReference type="Google" id="ProtNLM"/>
    </source>
</evidence>
<dbReference type="SUPFAM" id="SSF47598">
    <property type="entry name" value="Ribbon-helix-helix"/>
    <property type="match status" value="1"/>
</dbReference>
<organism evidence="1 2">
    <name type="scientific">Clostridium thermobutyricum DSM 4928</name>
    <dbReference type="NCBI Taxonomy" id="1121339"/>
    <lineage>
        <taxon>Bacteria</taxon>
        <taxon>Bacillati</taxon>
        <taxon>Bacillota</taxon>
        <taxon>Clostridia</taxon>
        <taxon>Eubacteriales</taxon>
        <taxon>Clostridiaceae</taxon>
        <taxon>Clostridium</taxon>
    </lineage>
</organism>
<dbReference type="RefSeq" id="WP_143324091.1">
    <property type="nucleotide sequence ID" value="NZ_LTAY01000088.1"/>
</dbReference>
<sequence>MGEKMKKNSSLTIRIECKTKEELKKIAKKKGLTMSELANECLTELVEQEIFKKQHQEHLEDRIKNTDDKLSKLKNKMNW</sequence>
<reference evidence="1 2" key="1">
    <citation type="submission" date="2016-02" db="EMBL/GenBank/DDBJ databases">
        <title>Genome sequence of Clostridium thermobutyricum DSM 4928.</title>
        <authorList>
            <person name="Poehlein A."/>
            <person name="Daniel R."/>
        </authorList>
    </citation>
    <scope>NUCLEOTIDE SEQUENCE [LARGE SCALE GENOMIC DNA]</scope>
    <source>
        <strain evidence="1 2">DSM 4928</strain>
    </source>
</reference>
<dbReference type="InterPro" id="IPR010985">
    <property type="entry name" value="Ribbon_hlx_hlx"/>
</dbReference>
<evidence type="ECO:0000313" key="2">
    <source>
        <dbReference type="Proteomes" id="UP000191448"/>
    </source>
</evidence>
<accession>A0A1V4STA6</accession>
<dbReference type="Proteomes" id="UP000191448">
    <property type="component" value="Unassembled WGS sequence"/>
</dbReference>
<dbReference type="InterPro" id="IPR013321">
    <property type="entry name" value="Arc_rbn_hlx_hlx"/>
</dbReference>
<name>A0A1V4STA6_9CLOT</name>
<dbReference type="Gene3D" id="1.10.1220.10">
    <property type="entry name" value="Met repressor-like"/>
    <property type="match status" value="1"/>
</dbReference>
<protein>
    <recommendedName>
        <fullName evidence="3">Ribbon-helix-helix protein, copG family</fullName>
    </recommendedName>
</protein>
<evidence type="ECO:0000313" key="1">
    <source>
        <dbReference type="EMBL" id="OPX46477.1"/>
    </source>
</evidence>
<dbReference type="AlphaFoldDB" id="A0A1V4STA6"/>